<dbReference type="PATRIC" id="fig|742738.3.peg.2996"/>
<organism evidence="9 10">
    <name type="scientific">Flavonifractor plautii 1_3_50AFAA</name>
    <dbReference type="NCBI Taxonomy" id="742738"/>
    <lineage>
        <taxon>Bacteria</taxon>
        <taxon>Bacillati</taxon>
        <taxon>Bacillota</taxon>
        <taxon>Clostridia</taxon>
        <taxon>Eubacteriales</taxon>
        <taxon>Oscillospiraceae</taxon>
        <taxon>Flavonifractor</taxon>
    </lineage>
</organism>
<dbReference type="Proteomes" id="UP000029585">
    <property type="component" value="Unassembled WGS sequence"/>
</dbReference>
<keyword evidence="6 7" id="KW-0472">Membrane</keyword>
<protein>
    <recommendedName>
        <fullName evidence="8">Major facilitator superfamily (MFS) profile domain-containing protein</fullName>
    </recommendedName>
</protein>
<name>A0A096B4N8_FLAPL</name>
<dbReference type="RefSeq" id="WP_044942159.1">
    <property type="nucleotide sequence ID" value="NZ_KN174164.1"/>
</dbReference>
<evidence type="ECO:0000313" key="10">
    <source>
        <dbReference type="Proteomes" id="UP000029585"/>
    </source>
</evidence>
<evidence type="ECO:0000256" key="3">
    <source>
        <dbReference type="ARBA" id="ARBA00022475"/>
    </source>
</evidence>
<feature type="transmembrane region" description="Helical" evidence="7">
    <location>
        <begin position="100"/>
        <end position="118"/>
    </location>
</feature>
<evidence type="ECO:0000256" key="6">
    <source>
        <dbReference type="ARBA" id="ARBA00023136"/>
    </source>
</evidence>
<dbReference type="CDD" id="cd06173">
    <property type="entry name" value="MFS_MefA_like"/>
    <property type="match status" value="1"/>
</dbReference>
<evidence type="ECO:0000256" key="4">
    <source>
        <dbReference type="ARBA" id="ARBA00022692"/>
    </source>
</evidence>
<evidence type="ECO:0000256" key="1">
    <source>
        <dbReference type="ARBA" id="ARBA00004651"/>
    </source>
</evidence>
<dbReference type="InterPro" id="IPR036259">
    <property type="entry name" value="MFS_trans_sf"/>
</dbReference>
<proteinExistence type="predicted"/>
<keyword evidence="5 7" id="KW-1133">Transmembrane helix</keyword>
<feature type="transmembrane region" description="Helical" evidence="7">
    <location>
        <begin position="12"/>
        <end position="32"/>
    </location>
</feature>
<evidence type="ECO:0000259" key="8">
    <source>
        <dbReference type="PROSITE" id="PS50850"/>
    </source>
</evidence>
<feature type="transmembrane region" description="Helical" evidence="7">
    <location>
        <begin position="317"/>
        <end position="342"/>
    </location>
</feature>
<evidence type="ECO:0000256" key="2">
    <source>
        <dbReference type="ARBA" id="ARBA00022448"/>
    </source>
</evidence>
<dbReference type="EMBL" id="ADLO01000090">
    <property type="protein sequence ID" value="KGF54308.1"/>
    <property type="molecule type" value="Genomic_DNA"/>
</dbReference>
<comment type="caution">
    <text evidence="9">The sequence shown here is derived from an EMBL/GenBank/DDBJ whole genome shotgun (WGS) entry which is preliminary data.</text>
</comment>
<comment type="subcellular location">
    <subcellularLocation>
        <location evidence="1">Cell membrane</location>
        <topology evidence="1">Multi-pass membrane protein</topology>
    </subcellularLocation>
</comment>
<keyword evidence="3" id="KW-1003">Cell membrane</keyword>
<evidence type="ECO:0000313" key="9">
    <source>
        <dbReference type="EMBL" id="KGF54308.1"/>
    </source>
</evidence>
<keyword evidence="10" id="KW-1185">Reference proteome</keyword>
<dbReference type="AlphaFoldDB" id="A0A096B4N8"/>
<dbReference type="InterPro" id="IPR020846">
    <property type="entry name" value="MFS_dom"/>
</dbReference>
<feature type="transmembrane region" description="Helical" evidence="7">
    <location>
        <begin position="292"/>
        <end position="311"/>
    </location>
</feature>
<feature type="transmembrane region" description="Helical" evidence="7">
    <location>
        <begin position="354"/>
        <end position="376"/>
    </location>
</feature>
<dbReference type="GO" id="GO:0005886">
    <property type="term" value="C:plasma membrane"/>
    <property type="evidence" value="ECO:0007669"/>
    <property type="project" value="UniProtKB-SubCell"/>
</dbReference>
<feature type="transmembrane region" description="Helical" evidence="7">
    <location>
        <begin position="382"/>
        <end position="400"/>
    </location>
</feature>
<dbReference type="GO" id="GO:0022857">
    <property type="term" value="F:transmembrane transporter activity"/>
    <property type="evidence" value="ECO:0007669"/>
    <property type="project" value="InterPro"/>
</dbReference>
<feature type="transmembrane region" description="Helical" evidence="7">
    <location>
        <begin position="166"/>
        <end position="187"/>
    </location>
</feature>
<dbReference type="HOGENOM" id="CLU_034180_16_3_9"/>
<dbReference type="PANTHER" id="PTHR43266:SF9">
    <property type="entry name" value="PERMEASE, MAJOR FACILITATOR SUPERFAMILY-RELATED"/>
    <property type="match status" value="1"/>
</dbReference>
<keyword evidence="4 7" id="KW-0812">Transmembrane</keyword>
<evidence type="ECO:0000256" key="7">
    <source>
        <dbReference type="SAM" id="Phobius"/>
    </source>
</evidence>
<gene>
    <name evidence="9" type="ORF">HMPREF9460_02915</name>
</gene>
<feature type="transmembrane region" description="Helical" evidence="7">
    <location>
        <begin position="44"/>
        <end position="64"/>
    </location>
</feature>
<accession>A0A096B4N8</accession>
<dbReference type="SUPFAM" id="SSF103473">
    <property type="entry name" value="MFS general substrate transporter"/>
    <property type="match status" value="1"/>
</dbReference>
<dbReference type="Pfam" id="PF07690">
    <property type="entry name" value="MFS_1"/>
    <property type="match status" value="1"/>
</dbReference>
<dbReference type="PROSITE" id="PS50850">
    <property type="entry name" value="MFS"/>
    <property type="match status" value="1"/>
</dbReference>
<dbReference type="PANTHER" id="PTHR43266">
    <property type="entry name" value="MACROLIDE-EFFLUX PROTEIN"/>
    <property type="match status" value="1"/>
</dbReference>
<feature type="transmembrane region" description="Helical" evidence="7">
    <location>
        <begin position="259"/>
        <end position="280"/>
    </location>
</feature>
<keyword evidence="2" id="KW-0813">Transport</keyword>
<dbReference type="InterPro" id="IPR011701">
    <property type="entry name" value="MFS"/>
</dbReference>
<sequence length="427" mass="44829">MRSDRLFSRDFTLMVAGQIISLFGNAILRFALSLHVLDTTGSAAAFGGILAVSMVPTILCSPLGGVLADRVPRQRIMWGLDFFTAALVLGYGLFFASRGTVLAVGVLMVLLAAIQALYQPSVQASIPALASEEHLPAANGVVAQVQALANLLGPILGGMLYGWVGLLPMVAVGGACFFCSAVMELFLRIPFQRRTLAGPPLAALWRDLRDAGRFLTREQPGLLRVLALVALLNLFLSALLVVGLPYLVKISLGLSSLHYSFAEAALSLGSIVGGLLSGLVLRGADIRRAWRFLLGTSLLLLPMALALALGIPSLAAYGVILVSVLLGMACAMLFTVSAQTYLQRATPPHLLGKVASFVAAISTCAMPLGQALYGLLFDALQAHVWVVVALGMGASLLVTFSSVRALGRLPALDEAPSGGYTEQSLDS</sequence>
<feature type="transmembrane region" description="Helical" evidence="7">
    <location>
        <begin position="76"/>
        <end position="94"/>
    </location>
</feature>
<feature type="transmembrane region" description="Helical" evidence="7">
    <location>
        <begin position="222"/>
        <end position="247"/>
    </location>
</feature>
<reference evidence="9 10" key="1">
    <citation type="submission" date="2011-08" db="EMBL/GenBank/DDBJ databases">
        <title>The Genome Sequence of Clostridium orbiscindens 1_3_50AFAA.</title>
        <authorList>
            <consortium name="The Broad Institute Genome Sequencing Platform"/>
            <person name="Earl A."/>
            <person name="Ward D."/>
            <person name="Feldgarden M."/>
            <person name="Gevers D."/>
            <person name="Daigneault M."/>
            <person name="Strauss J."/>
            <person name="Allen-Vercoe E."/>
            <person name="Young S.K."/>
            <person name="Zeng Q."/>
            <person name="Gargeya S."/>
            <person name="Fitzgerald M."/>
            <person name="Haas B."/>
            <person name="Abouelleil A."/>
            <person name="Alvarado L."/>
            <person name="Arachchi H.M."/>
            <person name="Berlin A."/>
            <person name="Brown A."/>
            <person name="Chapman S.B."/>
            <person name="Chen Z."/>
            <person name="Dunbar C."/>
            <person name="Freedman E."/>
            <person name="Gearin G."/>
            <person name="Gellesch M."/>
            <person name="Goldberg J."/>
            <person name="Griggs A."/>
            <person name="Gujja S."/>
            <person name="Heiman D."/>
            <person name="Howarth C."/>
            <person name="Larson L."/>
            <person name="Lui A."/>
            <person name="MacDonald P.J.P."/>
            <person name="Montmayeur A."/>
            <person name="Murphy C."/>
            <person name="Neiman D."/>
            <person name="Pearson M."/>
            <person name="Priest M."/>
            <person name="Roberts A."/>
            <person name="Saif S."/>
            <person name="Shea T."/>
            <person name="Shenoy N."/>
            <person name="Sisk P."/>
            <person name="Stolte C."/>
            <person name="Sykes S."/>
            <person name="Wortman J."/>
            <person name="Nusbaum C."/>
            <person name="Birren B."/>
        </authorList>
    </citation>
    <scope>NUCLEOTIDE SEQUENCE [LARGE SCALE GENOMIC DNA]</scope>
    <source>
        <strain evidence="9 10">1_3_50AFAA</strain>
    </source>
</reference>
<dbReference type="eggNOG" id="COG2271">
    <property type="taxonomic scope" value="Bacteria"/>
</dbReference>
<dbReference type="Gene3D" id="1.20.1250.20">
    <property type="entry name" value="MFS general substrate transporter like domains"/>
    <property type="match status" value="1"/>
</dbReference>
<evidence type="ECO:0000256" key="5">
    <source>
        <dbReference type="ARBA" id="ARBA00022989"/>
    </source>
</evidence>
<feature type="domain" description="Major facilitator superfamily (MFS) profile" evidence="8">
    <location>
        <begin position="222"/>
        <end position="427"/>
    </location>
</feature>